<sequence>MERDYYEVLQIRKDATISEIKLSYKRLIHKYHPDISKTEDNIMKFKEVIKAYKILSNPIKRVEYDKKNLNVKRSKNRKKNIDRDIKNNFMKLSKDKSNKVKYLFSEIFNKKKLNDLFFNIKVARNELRRKKFVDRELSKISVSFSSDELYNNMSDIDIKARLKNKYNHFIRINAVKIIAYNRDRQYIFELVKLLSDESPLVRKEVIKTLGMLKDYRSLNFIINSSFDYDDDVRIEVAKSLRNFEDIRAVSGLLKLLDDINEEVIIEAVYSLGVIGDKDVVEDIRKLLKKRNIKLRRAVFEVVKILRE</sequence>
<gene>
    <name evidence="3" type="ORF">HLVA_11220</name>
</gene>
<dbReference type="Gene3D" id="1.25.10.10">
    <property type="entry name" value="Leucine-rich Repeat Variant"/>
    <property type="match status" value="1"/>
</dbReference>
<dbReference type="SUPFAM" id="SSF48371">
    <property type="entry name" value="ARM repeat"/>
    <property type="match status" value="1"/>
</dbReference>
<dbReference type="Gene3D" id="1.10.287.110">
    <property type="entry name" value="DnaJ domain"/>
    <property type="match status" value="1"/>
</dbReference>
<keyword evidence="1" id="KW-0143">Chaperone</keyword>
<dbReference type="Pfam" id="PF13646">
    <property type="entry name" value="HEAT_2"/>
    <property type="match status" value="1"/>
</dbReference>
<keyword evidence="4" id="KW-1185">Reference proteome</keyword>
<dbReference type="PRINTS" id="PR00625">
    <property type="entry name" value="JDOMAIN"/>
</dbReference>
<feature type="domain" description="J" evidence="2">
    <location>
        <begin position="4"/>
        <end position="68"/>
    </location>
</feature>
<reference evidence="3 4" key="1">
    <citation type="submission" date="2022-11" db="EMBL/GenBank/DDBJ databases">
        <title>Haliovirga abyssi gen. nov., sp. nov., a mesophilic fermentative bacterium isolated from the Iheya North hydrothermal field and the proposal of Haliovirgaceae fam. nov.</title>
        <authorList>
            <person name="Miyazaki U."/>
            <person name="Tame A."/>
            <person name="Miyazaki J."/>
            <person name="Takai K."/>
            <person name="Sawayama S."/>
            <person name="Kitajima M."/>
            <person name="Okamoto A."/>
            <person name="Nakagawa S."/>
        </authorList>
    </citation>
    <scope>NUCLEOTIDE SEQUENCE [LARGE SCALE GENOMIC DNA]</scope>
    <source>
        <strain evidence="3 4">IC12</strain>
    </source>
</reference>
<dbReference type="RefSeq" id="WP_307903418.1">
    <property type="nucleotide sequence ID" value="NZ_AP027059.1"/>
</dbReference>
<evidence type="ECO:0000259" key="2">
    <source>
        <dbReference type="PROSITE" id="PS50076"/>
    </source>
</evidence>
<proteinExistence type="predicted"/>
<name>A0AAU9D7J6_9FUSO</name>
<dbReference type="Proteomes" id="UP001321582">
    <property type="component" value="Chromosome"/>
</dbReference>
<dbReference type="AlphaFoldDB" id="A0AAU9D7J6"/>
<dbReference type="InterPro" id="IPR001623">
    <property type="entry name" value="DnaJ_domain"/>
</dbReference>
<dbReference type="PROSITE" id="PS50076">
    <property type="entry name" value="DNAJ_2"/>
    <property type="match status" value="1"/>
</dbReference>
<dbReference type="InterPro" id="IPR016024">
    <property type="entry name" value="ARM-type_fold"/>
</dbReference>
<evidence type="ECO:0000256" key="1">
    <source>
        <dbReference type="ARBA" id="ARBA00023186"/>
    </source>
</evidence>
<dbReference type="KEGG" id="haby:HLVA_11220"/>
<dbReference type="PANTHER" id="PTHR44145">
    <property type="entry name" value="DNAJ HOMOLOG SUBFAMILY A MEMBER 3, MITOCHONDRIAL"/>
    <property type="match status" value="1"/>
</dbReference>
<dbReference type="InterPro" id="IPR011989">
    <property type="entry name" value="ARM-like"/>
</dbReference>
<protein>
    <recommendedName>
        <fullName evidence="2">J domain-containing protein</fullName>
    </recommendedName>
</protein>
<accession>A0AAU9D7J6</accession>
<dbReference type="Pfam" id="PF03130">
    <property type="entry name" value="HEAT_PBS"/>
    <property type="match status" value="1"/>
</dbReference>
<dbReference type="SMART" id="SM00567">
    <property type="entry name" value="EZ_HEAT"/>
    <property type="match status" value="4"/>
</dbReference>
<dbReference type="PANTHER" id="PTHR44145:SF3">
    <property type="entry name" value="DNAJ HOMOLOG SUBFAMILY A MEMBER 3, MITOCHONDRIAL"/>
    <property type="match status" value="1"/>
</dbReference>
<dbReference type="CDD" id="cd06257">
    <property type="entry name" value="DnaJ"/>
    <property type="match status" value="1"/>
</dbReference>
<dbReference type="Pfam" id="PF00226">
    <property type="entry name" value="DnaJ"/>
    <property type="match status" value="1"/>
</dbReference>
<evidence type="ECO:0000313" key="4">
    <source>
        <dbReference type="Proteomes" id="UP001321582"/>
    </source>
</evidence>
<dbReference type="SMART" id="SM00271">
    <property type="entry name" value="DnaJ"/>
    <property type="match status" value="1"/>
</dbReference>
<organism evidence="3 4">
    <name type="scientific">Haliovirga abyssi</name>
    <dbReference type="NCBI Taxonomy" id="2996794"/>
    <lineage>
        <taxon>Bacteria</taxon>
        <taxon>Fusobacteriati</taxon>
        <taxon>Fusobacteriota</taxon>
        <taxon>Fusobacteriia</taxon>
        <taxon>Fusobacteriales</taxon>
        <taxon>Haliovirgaceae</taxon>
        <taxon>Haliovirga</taxon>
    </lineage>
</organism>
<evidence type="ECO:0000313" key="3">
    <source>
        <dbReference type="EMBL" id="BDU50553.1"/>
    </source>
</evidence>
<dbReference type="InterPro" id="IPR051938">
    <property type="entry name" value="Apopto_cytoskel_mod"/>
</dbReference>
<dbReference type="SUPFAM" id="SSF46565">
    <property type="entry name" value="Chaperone J-domain"/>
    <property type="match status" value="1"/>
</dbReference>
<dbReference type="InterPro" id="IPR004155">
    <property type="entry name" value="PBS_lyase_HEAT"/>
</dbReference>
<dbReference type="InterPro" id="IPR036869">
    <property type="entry name" value="J_dom_sf"/>
</dbReference>
<dbReference type="EMBL" id="AP027059">
    <property type="protein sequence ID" value="BDU50553.1"/>
    <property type="molecule type" value="Genomic_DNA"/>
</dbReference>